<reference evidence="4 5" key="1">
    <citation type="journal article" date="2018" name="Nat. Biotechnol.">
        <title>A standardized bacterial taxonomy based on genome phylogeny substantially revises the tree of life.</title>
        <authorList>
            <person name="Parks D.H."/>
            <person name="Chuvochina M."/>
            <person name="Waite D.W."/>
            <person name="Rinke C."/>
            <person name="Skarshewski A."/>
            <person name="Chaumeil P.A."/>
            <person name="Hugenholtz P."/>
        </authorList>
    </citation>
    <scope>NUCLEOTIDE SEQUENCE [LARGE SCALE GENOMIC DNA]</scope>
    <source>
        <strain evidence="4">UBA8739</strain>
    </source>
</reference>
<evidence type="ECO:0000313" key="4">
    <source>
        <dbReference type="EMBL" id="HAE51294.1"/>
    </source>
</evidence>
<comment type="caution">
    <text evidence="4">The sequence shown here is derived from an EMBL/GenBank/DDBJ whole genome shotgun (WGS) entry which is preliminary data.</text>
</comment>
<evidence type="ECO:0000256" key="1">
    <source>
        <dbReference type="ARBA" id="ARBA00022450"/>
    </source>
</evidence>
<dbReference type="RefSeq" id="WP_296715803.1">
    <property type="nucleotide sequence ID" value="NZ_CP121010.1"/>
</dbReference>
<feature type="domain" description="Carrier" evidence="3">
    <location>
        <begin position="5"/>
        <end position="82"/>
    </location>
</feature>
<organism evidence="4 5">
    <name type="scientific">Tistrella mobilis</name>
    <dbReference type="NCBI Taxonomy" id="171437"/>
    <lineage>
        <taxon>Bacteria</taxon>
        <taxon>Pseudomonadati</taxon>
        <taxon>Pseudomonadota</taxon>
        <taxon>Alphaproteobacteria</taxon>
        <taxon>Geminicoccales</taxon>
        <taxon>Geminicoccaceae</taxon>
        <taxon>Tistrella</taxon>
    </lineage>
</organism>
<dbReference type="AlphaFoldDB" id="A0A3B9IU01"/>
<gene>
    <name evidence="4" type="ORF">DCK97_28175</name>
</gene>
<dbReference type="Gene3D" id="1.10.1200.10">
    <property type="entry name" value="ACP-like"/>
    <property type="match status" value="1"/>
</dbReference>
<dbReference type="SUPFAM" id="SSF47336">
    <property type="entry name" value="ACP-like"/>
    <property type="match status" value="1"/>
</dbReference>
<sequence length="85" mass="9235">MTVRQINPDVMAFLIGRLSELTGTPPSEIGIDIALIDLGLQSIDAVLLCGEIEDRFRIELDPTTIFDAETLGDFAREVSSRVDGA</sequence>
<proteinExistence type="predicted"/>
<keyword evidence="2" id="KW-0597">Phosphoprotein</keyword>
<accession>A0A3B9IU01</accession>
<dbReference type="GO" id="GO:0031177">
    <property type="term" value="F:phosphopantetheine binding"/>
    <property type="evidence" value="ECO:0007669"/>
    <property type="project" value="InterPro"/>
</dbReference>
<dbReference type="InterPro" id="IPR036736">
    <property type="entry name" value="ACP-like_sf"/>
</dbReference>
<dbReference type="InterPro" id="IPR009081">
    <property type="entry name" value="PP-bd_ACP"/>
</dbReference>
<keyword evidence="1" id="KW-0596">Phosphopantetheine</keyword>
<dbReference type="SMART" id="SM01294">
    <property type="entry name" value="PKS_PP_betabranch"/>
    <property type="match status" value="1"/>
</dbReference>
<evidence type="ECO:0000256" key="2">
    <source>
        <dbReference type="ARBA" id="ARBA00022553"/>
    </source>
</evidence>
<protein>
    <submittedName>
        <fullName evidence="4">Polyketide synthase</fullName>
    </submittedName>
</protein>
<name>A0A3B9IU01_9PROT</name>
<evidence type="ECO:0000313" key="5">
    <source>
        <dbReference type="Proteomes" id="UP000257706"/>
    </source>
</evidence>
<dbReference type="SMART" id="SM00823">
    <property type="entry name" value="PKS_PP"/>
    <property type="match status" value="1"/>
</dbReference>
<dbReference type="PROSITE" id="PS50075">
    <property type="entry name" value="CARRIER"/>
    <property type="match status" value="1"/>
</dbReference>
<evidence type="ECO:0000259" key="3">
    <source>
        <dbReference type="PROSITE" id="PS50075"/>
    </source>
</evidence>
<dbReference type="Pfam" id="PF00550">
    <property type="entry name" value="PP-binding"/>
    <property type="match status" value="1"/>
</dbReference>
<dbReference type="EMBL" id="DMAI01000469">
    <property type="protein sequence ID" value="HAE51294.1"/>
    <property type="molecule type" value="Genomic_DNA"/>
</dbReference>
<dbReference type="InterPro" id="IPR020806">
    <property type="entry name" value="PKS_PP-bd"/>
</dbReference>
<dbReference type="Proteomes" id="UP000257706">
    <property type="component" value="Unassembled WGS sequence"/>
</dbReference>